<evidence type="ECO:0000313" key="1">
    <source>
        <dbReference type="EMBL" id="WGW04219.1"/>
    </source>
</evidence>
<evidence type="ECO:0000313" key="2">
    <source>
        <dbReference type="Proteomes" id="UP001241605"/>
    </source>
</evidence>
<organism evidence="1 2">
    <name type="scientific">Tropicibacter oceani</name>
    <dbReference type="NCBI Taxonomy" id="3058420"/>
    <lineage>
        <taxon>Bacteria</taxon>
        <taxon>Pseudomonadati</taxon>
        <taxon>Pseudomonadota</taxon>
        <taxon>Alphaproteobacteria</taxon>
        <taxon>Rhodobacterales</taxon>
        <taxon>Roseobacteraceae</taxon>
        <taxon>Tropicibacter</taxon>
    </lineage>
</organism>
<dbReference type="Proteomes" id="UP001241605">
    <property type="component" value="Chromosome"/>
</dbReference>
<dbReference type="SUPFAM" id="SSF50475">
    <property type="entry name" value="FMN-binding split barrel"/>
    <property type="match status" value="1"/>
</dbReference>
<proteinExistence type="predicted"/>
<reference evidence="1 2" key="1">
    <citation type="submission" date="2023-05" db="EMBL/GenBank/DDBJ databases">
        <title>YMD87, complete Genome.</title>
        <authorList>
            <person name="Zhang J."/>
            <person name="Xu X."/>
        </authorList>
    </citation>
    <scope>NUCLEOTIDE SEQUENCE [LARGE SCALE GENOMIC DNA]</scope>
    <source>
        <strain evidence="1 2">YMD87</strain>
    </source>
</reference>
<dbReference type="InterPro" id="IPR007396">
    <property type="entry name" value="TR_PAI2-type"/>
</dbReference>
<accession>A0ABY8QHU3</accession>
<dbReference type="PANTHER" id="PTHR35802:SF1">
    <property type="entry name" value="PROTEASE SYNTHASE AND SPORULATION PROTEIN PAI 2"/>
    <property type="match status" value="1"/>
</dbReference>
<dbReference type="Gene3D" id="2.30.110.10">
    <property type="entry name" value="Electron Transport, Fmn-binding Protein, Chain A"/>
    <property type="match status" value="1"/>
</dbReference>
<protein>
    <submittedName>
        <fullName evidence="1">FMN-binding negative transcriptional regulator</fullName>
    </submittedName>
</protein>
<dbReference type="PANTHER" id="PTHR35802">
    <property type="entry name" value="PROTEASE SYNTHASE AND SPORULATION PROTEIN PAI 2"/>
    <property type="match status" value="1"/>
</dbReference>
<sequence length="204" mass="22615">MHPNTAFRKTPETLALDFARTRAFGTLCVNGDPVPLLSHIPFLLAQDGGHADLHLVRSNPICKATGPARLSVTGPDAYISPDWYGVDDQVPTWNYIAVHLIGTLEPLPQETLPDMLARQSAFFETRLLPKAPWTMDKMTDDTTRRFLRMILPFRLHVDDVQSTWKLGQNKPDDVRKRAAARLTDGFGSDLAALAAQMDSPPDVG</sequence>
<dbReference type="Pfam" id="PF04299">
    <property type="entry name" value="FMN_bind_2"/>
    <property type="match status" value="1"/>
</dbReference>
<keyword evidence="2" id="KW-1185">Reference proteome</keyword>
<gene>
    <name evidence="1" type="ORF">QF118_01400</name>
</gene>
<name>A0ABY8QHU3_9RHOB</name>
<dbReference type="RefSeq" id="WP_282300850.1">
    <property type="nucleotide sequence ID" value="NZ_CP124616.1"/>
</dbReference>
<dbReference type="EMBL" id="CP124616">
    <property type="protein sequence ID" value="WGW04219.1"/>
    <property type="molecule type" value="Genomic_DNA"/>
</dbReference>
<dbReference type="PIRSF" id="PIRSF010372">
    <property type="entry name" value="PaiB"/>
    <property type="match status" value="1"/>
</dbReference>
<dbReference type="InterPro" id="IPR012349">
    <property type="entry name" value="Split_barrel_FMN-bd"/>
</dbReference>